<keyword evidence="1" id="KW-0732">Signal</keyword>
<dbReference type="Proteomes" id="UP000198670">
    <property type="component" value="Unassembled WGS sequence"/>
</dbReference>
<keyword evidence="4" id="KW-1185">Reference proteome</keyword>
<feature type="chain" id="PRO_5011710474" evidence="1">
    <location>
        <begin position="21"/>
        <end position="512"/>
    </location>
</feature>
<dbReference type="Pfam" id="PF03009">
    <property type="entry name" value="GDPD"/>
    <property type="match status" value="1"/>
</dbReference>
<evidence type="ECO:0000256" key="1">
    <source>
        <dbReference type="SAM" id="SignalP"/>
    </source>
</evidence>
<sequence length="512" mass="57385">MRFLGCVGLLFACCAPLLLAAQHGRVLIHAHNDYEQRMPFYQAYGQQAYTIEADVFATEDGRLLVGHDLEDLQPHRTLESLYIKPIVAMFASNGGRAWTASDSRFVLLIDLKTPAASTLRPIVDLIAKHPEVFDAAVNPYAVTVVISGDTPPPTSFDDFPRFIQFDGRLNTGYTSHQLERVAFISAPFSSYASWNGKGALIGKEKKQVADAIEKAHVLGKKIRFWGTPDGPTAWDTLHTMGVDIINTDQIERCTEFFSGFGRRQTHGQADRRFGDFRLIAHRGGVVDENTAENSLQALEKAILRGYCRVEIDVRMSKDSVFVVHHDRNFLRYYGVDTPVTEMTWPAMRRLKGDRDNRVHRLEEILSKASGRIGVMIDLKIPGNDTVLHGRLLQMLATYDLLADAMMIGTDESTDFYRGRISLSCTRQQLEANRKRSDFNASYYYLFSNDISADDVRWADRHGIAVVGAVNAWAQQGDVLGKGATSIKNLSDAGVRTFQIDSMFDVFFPDEVK</sequence>
<dbReference type="GO" id="GO:0006629">
    <property type="term" value="P:lipid metabolic process"/>
    <property type="evidence" value="ECO:0007669"/>
    <property type="project" value="InterPro"/>
</dbReference>
<evidence type="ECO:0000313" key="3">
    <source>
        <dbReference type="EMBL" id="SFJ26771.1"/>
    </source>
</evidence>
<gene>
    <name evidence="3" type="ORF">SAMN05444682_108207</name>
</gene>
<dbReference type="GO" id="GO:0008081">
    <property type="term" value="F:phosphoric diester hydrolase activity"/>
    <property type="evidence" value="ECO:0007669"/>
    <property type="project" value="InterPro"/>
</dbReference>
<dbReference type="AlphaFoldDB" id="A0A1I3PZY5"/>
<name>A0A1I3PZY5_9SPHI</name>
<dbReference type="STRING" id="1477437.SAMN05444682_108207"/>
<dbReference type="SUPFAM" id="SSF51695">
    <property type="entry name" value="PLC-like phosphodiesterases"/>
    <property type="match status" value="2"/>
</dbReference>
<accession>A0A1I3PZY5</accession>
<dbReference type="CDD" id="cd08577">
    <property type="entry name" value="PI-PLCc_GDPD_SF_unchar3"/>
    <property type="match status" value="1"/>
</dbReference>
<protein>
    <submittedName>
        <fullName evidence="3">Glycerophosphoryl diester phosphodiesterase</fullName>
    </submittedName>
</protein>
<reference evidence="3 4" key="1">
    <citation type="submission" date="2016-10" db="EMBL/GenBank/DDBJ databases">
        <authorList>
            <person name="de Groot N.N."/>
        </authorList>
    </citation>
    <scope>NUCLEOTIDE SEQUENCE [LARGE SCALE GENOMIC DNA]</scope>
    <source>
        <strain evidence="3 4">RK1</strain>
    </source>
</reference>
<dbReference type="InterPro" id="IPR030395">
    <property type="entry name" value="GP_PDE_dom"/>
</dbReference>
<dbReference type="PANTHER" id="PTHR46211">
    <property type="entry name" value="GLYCEROPHOSPHORYL DIESTER PHOSPHODIESTERASE"/>
    <property type="match status" value="1"/>
</dbReference>
<dbReference type="EMBL" id="FOQO01000008">
    <property type="protein sequence ID" value="SFJ26771.1"/>
    <property type="molecule type" value="Genomic_DNA"/>
</dbReference>
<feature type="signal peptide" evidence="1">
    <location>
        <begin position="1"/>
        <end position="20"/>
    </location>
</feature>
<evidence type="ECO:0000313" key="4">
    <source>
        <dbReference type="Proteomes" id="UP000198670"/>
    </source>
</evidence>
<evidence type="ECO:0000259" key="2">
    <source>
        <dbReference type="PROSITE" id="PS51704"/>
    </source>
</evidence>
<dbReference type="InterPro" id="IPR017946">
    <property type="entry name" value="PLC-like_Pdiesterase_TIM-brl"/>
</dbReference>
<dbReference type="PANTHER" id="PTHR46211:SF1">
    <property type="entry name" value="GLYCEROPHOSPHODIESTER PHOSPHODIESTERASE, CYTOPLASMIC"/>
    <property type="match status" value="1"/>
</dbReference>
<dbReference type="Gene3D" id="3.20.20.190">
    <property type="entry name" value="Phosphatidylinositol (PI) phosphodiesterase"/>
    <property type="match status" value="2"/>
</dbReference>
<dbReference type="InterPro" id="IPR039559">
    <property type="entry name" value="AIM6_PI-PLC-like_dom"/>
</dbReference>
<proteinExistence type="predicted"/>
<feature type="domain" description="GP-PDE" evidence="2">
    <location>
        <begin position="276"/>
        <end position="512"/>
    </location>
</feature>
<dbReference type="PROSITE" id="PS51704">
    <property type="entry name" value="GP_PDE"/>
    <property type="match status" value="1"/>
</dbReference>
<organism evidence="3 4">
    <name type="scientific">Parapedobacter indicus</name>
    <dbReference type="NCBI Taxonomy" id="1477437"/>
    <lineage>
        <taxon>Bacteria</taxon>
        <taxon>Pseudomonadati</taxon>
        <taxon>Bacteroidota</taxon>
        <taxon>Sphingobacteriia</taxon>
        <taxon>Sphingobacteriales</taxon>
        <taxon>Sphingobacteriaceae</taxon>
        <taxon>Parapedobacter</taxon>
    </lineage>
</organism>